<dbReference type="OrthoDB" id="9807911at2"/>
<dbReference type="SUPFAM" id="SSF53335">
    <property type="entry name" value="S-adenosyl-L-methionine-dependent methyltransferases"/>
    <property type="match status" value="1"/>
</dbReference>
<dbReference type="EMBL" id="CYUD01000006">
    <property type="protein sequence ID" value="CUK01981.1"/>
    <property type="molecule type" value="Genomic_DNA"/>
</dbReference>
<dbReference type="CDD" id="cd02440">
    <property type="entry name" value="AdoMet_MTases"/>
    <property type="match status" value="1"/>
</dbReference>
<gene>
    <name evidence="2" type="ORF">RUE5091_02318</name>
</gene>
<dbReference type="InterPro" id="IPR029063">
    <property type="entry name" value="SAM-dependent_MTases_sf"/>
</dbReference>
<dbReference type="Proteomes" id="UP000051260">
    <property type="component" value="Unassembled WGS sequence"/>
</dbReference>
<dbReference type="InterPro" id="IPR013216">
    <property type="entry name" value="Methyltransf_11"/>
</dbReference>
<sequence length="212" mass="22906">MTDNDSPSLDAAYNLKTTEANLKLYSDWASTYDEEFAGRSGYRFAKIIAEAYLEAGGMWPALDVGCGTGLVADYLPTSSVIDGIDISPEMLEQANAKGRYGELFEADLTKPIPLRDNSYIGVLSAGTFTHGHVGSEALSELMRVARPGAVFAISGNPTFYQPAGFKQAFERMTAGNLISEPIIREEPIYEAGAKPPEGHENDVGLVIVFNKL</sequence>
<dbReference type="GO" id="GO:0008757">
    <property type="term" value="F:S-adenosylmethionine-dependent methyltransferase activity"/>
    <property type="evidence" value="ECO:0007669"/>
    <property type="project" value="InterPro"/>
</dbReference>
<evidence type="ECO:0000313" key="2">
    <source>
        <dbReference type="EMBL" id="CUK01981.1"/>
    </source>
</evidence>
<evidence type="ECO:0000259" key="1">
    <source>
        <dbReference type="Pfam" id="PF08241"/>
    </source>
</evidence>
<reference evidence="3" key="1">
    <citation type="submission" date="2015-09" db="EMBL/GenBank/DDBJ databases">
        <authorList>
            <person name="Rodrigo-Torres L."/>
            <person name="Arahal D.R."/>
        </authorList>
    </citation>
    <scope>NUCLEOTIDE SEQUENCE [LARGE SCALE GENOMIC DNA]</scope>
    <source>
        <strain evidence="3">CECT 5091</strain>
    </source>
</reference>
<dbReference type="STRING" id="1715692.RUE5091_02318"/>
<keyword evidence="3" id="KW-1185">Reference proteome</keyword>
<dbReference type="Gene3D" id="3.40.50.150">
    <property type="entry name" value="Vaccinia Virus protein VP39"/>
    <property type="match status" value="1"/>
</dbReference>
<dbReference type="PANTHER" id="PTHR43591:SF110">
    <property type="entry name" value="RHODANESE DOMAIN-CONTAINING PROTEIN"/>
    <property type="match status" value="1"/>
</dbReference>
<dbReference type="RefSeq" id="WP_058282025.1">
    <property type="nucleotide sequence ID" value="NZ_CYUD01000006.1"/>
</dbReference>
<name>A0A0P1IJS2_9RHOB</name>
<proteinExistence type="predicted"/>
<evidence type="ECO:0000313" key="3">
    <source>
        <dbReference type="Proteomes" id="UP000051260"/>
    </source>
</evidence>
<feature type="domain" description="Methyltransferase type 11" evidence="1">
    <location>
        <begin position="62"/>
        <end position="153"/>
    </location>
</feature>
<dbReference type="Pfam" id="PF08241">
    <property type="entry name" value="Methyltransf_11"/>
    <property type="match status" value="1"/>
</dbReference>
<dbReference type="PANTHER" id="PTHR43591">
    <property type="entry name" value="METHYLTRANSFERASE"/>
    <property type="match status" value="1"/>
</dbReference>
<dbReference type="AlphaFoldDB" id="A0A0P1IJS2"/>
<protein>
    <submittedName>
        <fullName evidence="2">Biotin biosynthesis protein BioC</fullName>
    </submittedName>
</protein>
<organism evidence="2 3">
    <name type="scientific">Ruegeria denitrificans</name>
    <dbReference type="NCBI Taxonomy" id="1715692"/>
    <lineage>
        <taxon>Bacteria</taxon>
        <taxon>Pseudomonadati</taxon>
        <taxon>Pseudomonadota</taxon>
        <taxon>Alphaproteobacteria</taxon>
        <taxon>Rhodobacterales</taxon>
        <taxon>Roseobacteraceae</taxon>
        <taxon>Ruegeria</taxon>
    </lineage>
</organism>
<accession>A0A0P1IJS2</accession>